<dbReference type="EMBL" id="CP115543">
    <property type="protein sequence ID" value="WNH47097.1"/>
    <property type="molecule type" value="Genomic_DNA"/>
</dbReference>
<keyword evidence="1" id="KW-0812">Transmembrane</keyword>
<dbReference type="Proteomes" id="UP001305421">
    <property type="component" value="Chromosome"/>
</dbReference>
<sequence>MQFKVMGWVLVVVSAFFAVVGAAPFGGGVFFPLISLPVAAVVAWRGPVVAPLLVVGLAVLGFFISVIPRDTLLRESGFIAWAVGWTVALAVGVLRQLTRGDGHRDD</sequence>
<organism evidence="2 3">
    <name type="scientific">Stenotrophomonas aracearum</name>
    <dbReference type="NCBI Taxonomy" id="3003272"/>
    <lineage>
        <taxon>Bacteria</taxon>
        <taxon>Pseudomonadati</taxon>
        <taxon>Pseudomonadota</taxon>
        <taxon>Gammaproteobacteria</taxon>
        <taxon>Lysobacterales</taxon>
        <taxon>Lysobacteraceae</taxon>
        <taxon>Stenotrophomonas</taxon>
    </lineage>
</organism>
<feature type="transmembrane region" description="Helical" evidence="1">
    <location>
        <begin position="78"/>
        <end position="97"/>
    </location>
</feature>
<evidence type="ECO:0000313" key="3">
    <source>
        <dbReference type="Proteomes" id="UP001305421"/>
    </source>
</evidence>
<evidence type="ECO:0000256" key="1">
    <source>
        <dbReference type="SAM" id="Phobius"/>
    </source>
</evidence>
<reference evidence="2 3" key="1">
    <citation type="submission" date="2022-12" db="EMBL/GenBank/DDBJ databases">
        <title>Two new species, Stenotrophomonas aracearum and Stenotrophomonas oahuensis, isolated from Anthurium (Araceae family) in Hawaii.</title>
        <authorList>
            <person name="Chunag S.C."/>
            <person name="Dobhal S."/>
            <person name="Alvarez A."/>
            <person name="Arif M."/>
        </authorList>
    </citation>
    <scope>NUCLEOTIDE SEQUENCE [LARGE SCALE GENOMIC DNA]</scope>
    <source>
        <strain evidence="2 3">A5588</strain>
    </source>
</reference>
<dbReference type="RefSeq" id="WP_311181876.1">
    <property type="nucleotide sequence ID" value="NZ_CP115543.1"/>
</dbReference>
<keyword evidence="1" id="KW-0472">Membrane</keyword>
<protein>
    <recommendedName>
        <fullName evidence="4">Transmembrane protein</fullName>
    </recommendedName>
</protein>
<evidence type="ECO:0008006" key="4">
    <source>
        <dbReference type="Google" id="ProtNLM"/>
    </source>
</evidence>
<accession>A0ABY9Y8A8</accession>
<gene>
    <name evidence="2" type="ORF">PDM28_10275</name>
</gene>
<name>A0ABY9Y8A8_9GAMM</name>
<keyword evidence="3" id="KW-1185">Reference proteome</keyword>
<keyword evidence="1" id="KW-1133">Transmembrane helix</keyword>
<proteinExistence type="predicted"/>
<feature type="transmembrane region" description="Helical" evidence="1">
    <location>
        <begin position="46"/>
        <end position="66"/>
    </location>
</feature>
<evidence type="ECO:0000313" key="2">
    <source>
        <dbReference type="EMBL" id="WNH47097.1"/>
    </source>
</evidence>